<organism evidence="2 3">
    <name type="scientific">Catenovulum sediminis</name>
    <dbReference type="NCBI Taxonomy" id="1740262"/>
    <lineage>
        <taxon>Bacteria</taxon>
        <taxon>Pseudomonadati</taxon>
        <taxon>Pseudomonadota</taxon>
        <taxon>Gammaproteobacteria</taxon>
        <taxon>Alteromonadales</taxon>
        <taxon>Alteromonadaceae</taxon>
        <taxon>Catenovulum</taxon>
    </lineage>
</organism>
<evidence type="ECO:0008006" key="4">
    <source>
        <dbReference type="Google" id="ProtNLM"/>
    </source>
</evidence>
<keyword evidence="3" id="KW-1185">Reference proteome</keyword>
<feature type="region of interest" description="Disordered" evidence="1">
    <location>
        <begin position="53"/>
        <end position="89"/>
    </location>
</feature>
<protein>
    <recommendedName>
        <fullName evidence="4">Sel1 repeat family protein</fullName>
    </recommendedName>
</protein>
<dbReference type="InterPro" id="IPR011990">
    <property type="entry name" value="TPR-like_helical_dom_sf"/>
</dbReference>
<evidence type="ECO:0000313" key="2">
    <source>
        <dbReference type="EMBL" id="MER2493198.1"/>
    </source>
</evidence>
<accession>A0ABV1RJT1</accession>
<evidence type="ECO:0000313" key="3">
    <source>
        <dbReference type="Proteomes" id="UP001467690"/>
    </source>
</evidence>
<dbReference type="EMBL" id="JBELOE010000255">
    <property type="protein sequence ID" value="MER2493198.1"/>
    <property type="molecule type" value="Genomic_DNA"/>
</dbReference>
<name>A0ABV1RJT1_9ALTE</name>
<dbReference type="Gene3D" id="1.25.40.10">
    <property type="entry name" value="Tetratricopeptide repeat domain"/>
    <property type="match status" value="1"/>
</dbReference>
<reference evidence="2 3" key="1">
    <citation type="submission" date="2024-06" db="EMBL/GenBank/DDBJ databases">
        <authorList>
            <person name="Chen R.Y."/>
        </authorList>
    </citation>
    <scope>NUCLEOTIDE SEQUENCE [LARGE SCALE GENOMIC DNA]</scope>
    <source>
        <strain evidence="2 3">D2</strain>
    </source>
</reference>
<proteinExistence type="predicted"/>
<comment type="caution">
    <text evidence="2">The sequence shown here is derived from an EMBL/GenBank/DDBJ whole genome shotgun (WGS) entry which is preliminary data.</text>
</comment>
<feature type="compositionally biased region" description="Polar residues" evidence="1">
    <location>
        <begin position="53"/>
        <end position="62"/>
    </location>
</feature>
<dbReference type="RefSeq" id="WP_350402499.1">
    <property type="nucleotide sequence ID" value="NZ_JBELOE010000255.1"/>
</dbReference>
<sequence>MKKFLLFFVLLILLSLVIVVLVLLWPNKAQQPSPAQTPADRYAAAEPPLSTQINTEKLNINEQPKIESLDDSDTPTDNSEKNKPHPSKPKITELQQIEALQQNIAHIDLDQYKKNATTEAYLAYLLALEKCLPFHRYINNAGKIEFTEQQINTTVEQHANNGFPKHVTQHMLDKINLCKNVKGEYLNRLYDEVTYVANHGNIQAMMLLSHMPSLNLALRKNIDKETRKNFYHKQVMWLEQARQQGSLNALFNLAVRYHHGVSPDAVAAASYYSALQHFMPEYEYTETVTVLTENMKTWQKAEVDKTTRLIIEEMQQLPELYNW</sequence>
<dbReference type="Proteomes" id="UP001467690">
    <property type="component" value="Unassembled WGS sequence"/>
</dbReference>
<gene>
    <name evidence="2" type="ORF">ABS311_15050</name>
</gene>
<evidence type="ECO:0000256" key="1">
    <source>
        <dbReference type="SAM" id="MobiDB-lite"/>
    </source>
</evidence>